<dbReference type="AlphaFoldDB" id="A0A565ATW7"/>
<evidence type="ECO:0000313" key="1">
    <source>
        <dbReference type="EMBL" id="VVA92014.1"/>
    </source>
</evidence>
<proteinExistence type="predicted"/>
<keyword evidence="2" id="KW-1185">Reference proteome</keyword>
<gene>
    <name evidence="1" type="ORF">ANE_LOCUS2459</name>
</gene>
<name>A0A565ATW7_9BRAS</name>
<comment type="caution">
    <text evidence="1">The sequence shown here is derived from an EMBL/GenBank/DDBJ whole genome shotgun (WGS) entry which is preliminary data.</text>
</comment>
<sequence>MEMTYDDDKRFSSLSTIMRLVNEIAPFARYLLNKKTQFGKRLTDIEETKLVRLKIDQEASREVRINKRRRVK</sequence>
<evidence type="ECO:0000313" key="2">
    <source>
        <dbReference type="Proteomes" id="UP000489600"/>
    </source>
</evidence>
<dbReference type="EMBL" id="CABITT030000001">
    <property type="protein sequence ID" value="VVA92014.1"/>
    <property type="molecule type" value="Genomic_DNA"/>
</dbReference>
<organism evidence="1 2">
    <name type="scientific">Arabis nemorensis</name>
    <dbReference type="NCBI Taxonomy" id="586526"/>
    <lineage>
        <taxon>Eukaryota</taxon>
        <taxon>Viridiplantae</taxon>
        <taxon>Streptophyta</taxon>
        <taxon>Embryophyta</taxon>
        <taxon>Tracheophyta</taxon>
        <taxon>Spermatophyta</taxon>
        <taxon>Magnoliopsida</taxon>
        <taxon>eudicotyledons</taxon>
        <taxon>Gunneridae</taxon>
        <taxon>Pentapetalae</taxon>
        <taxon>rosids</taxon>
        <taxon>malvids</taxon>
        <taxon>Brassicales</taxon>
        <taxon>Brassicaceae</taxon>
        <taxon>Arabideae</taxon>
        <taxon>Arabis</taxon>
    </lineage>
</organism>
<dbReference type="Proteomes" id="UP000489600">
    <property type="component" value="Unassembled WGS sequence"/>
</dbReference>
<protein>
    <submittedName>
        <fullName evidence="1">Uncharacterized protein</fullName>
    </submittedName>
</protein>
<reference evidence="1" key="1">
    <citation type="submission" date="2019-07" db="EMBL/GenBank/DDBJ databases">
        <authorList>
            <person name="Dittberner H."/>
        </authorList>
    </citation>
    <scope>NUCLEOTIDE SEQUENCE [LARGE SCALE GENOMIC DNA]</scope>
</reference>
<accession>A0A565ATW7</accession>